<evidence type="ECO:0000256" key="5">
    <source>
        <dbReference type="ARBA" id="ARBA00022982"/>
    </source>
</evidence>
<keyword evidence="2" id="KW-0004">4Fe-4S</keyword>
<keyword evidence="8" id="KW-0175">Coiled coil</keyword>
<protein>
    <submittedName>
        <fullName evidence="10">4Fe-4S dicluster domain-containing protein</fullName>
    </submittedName>
</protein>
<dbReference type="InterPro" id="IPR050572">
    <property type="entry name" value="Fe-S_Ferredoxin"/>
</dbReference>
<evidence type="ECO:0000313" key="11">
    <source>
        <dbReference type="Proteomes" id="UP000319130"/>
    </source>
</evidence>
<keyword evidence="5" id="KW-0249">Electron transport</keyword>
<dbReference type="AlphaFoldDB" id="A0A523W3A4"/>
<keyword evidence="4" id="KW-0677">Repeat</keyword>
<evidence type="ECO:0000256" key="4">
    <source>
        <dbReference type="ARBA" id="ARBA00022737"/>
    </source>
</evidence>
<organism evidence="10 11">
    <name type="scientific">Aerophobetes bacterium</name>
    <dbReference type="NCBI Taxonomy" id="2030807"/>
    <lineage>
        <taxon>Bacteria</taxon>
        <taxon>Candidatus Aerophobota</taxon>
    </lineage>
</organism>
<dbReference type="PANTHER" id="PTHR43687">
    <property type="entry name" value="ADENYLYLSULFATE REDUCTASE, BETA SUBUNIT"/>
    <property type="match status" value="1"/>
</dbReference>
<keyword evidence="7" id="KW-0411">Iron-sulfur</keyword>
<sequence length="92" mass="10317">MLQVRGEICIGCGLCVQNCPPRAISIIGGKAFIDQDKCIECLRCQKVCPKGAIKEKVPSIGKLGETYRELEEELEKILERLEKLQVARSRQD</sequence>
<dbReference type="PROSITE" id="PS51379">
    <property type="entry name" value="4FE4S_FER_2"/>
    <property type="match status" value="2"/>
</dbReference>
<reference evidence="10 11" key="1">
    <citation type="submission" date="2019-03" db="EMBL/GenBank/DDBJ databases">
        <title>Metabolic potential of uncultured bacteria and archaea associated with petroleum seepage in deep-sea sediments.</title>
        <authorList>
            <person name="Dong X."/>
            <person name="Hubert C."/>
        </authorList>
    </citation>
    <scope>NUCLEOTIDE SEQUENCE [LARGE SCALE GENOMIC DNA]</scope>
    <source>
        <strain evidence="10">E29_bin52</strain>
    </source>
</reference>
<proteinExistence type="predicted"/>
<evidence type="ECO:0000256" key="6">
    <source>
        <dbReference type="ARBA" id="ARBA00023004"/>
    </source>
</evidence>
<dbReference type="GO" id="GO:0046872">
    <property type="term" value="F:metal ion binding"/>
    <property type="evidence" value="ECO:0007669"/>
    <property type="project" value="UniProtKB-KW"/>
</dbReference>
<evidence type="ECO:0000256" key="3">
    <source>
        <dbReference type="ARBA" id="ARBA00022723"/>
    </source>
</evidence>
<dbReference type="PANTHER" id="PTHR43687:SF6">
    <property type="entry name" value="L-ASPARTATE SEMIALDEHYDE SULFURTRANSFERASE IRON-SULFUR SUBUNIT"/>
    <property type="match status" value="1"/>
</dbReference>
<dbReference type="GO" id="GO:0051539">
    <property type="term" value="F:4 iron, 4 sulfur cluster binding"/>
    <property type="evidence" value="ECO:0007669"/>
    <property type="project" value="UniProtKB-KW"/>
</dbReference>
<keyword evidence="1" id="KW-0813">Transport</keyword>
<feature type="coiled-coil region" evidence="8">
    <location>
        <begin position="60"/>
        <end position="87"/>
    </location>
</feature>
<name>A0A523W3A4_UNCAE</name>
<evidence type="ECO:0000256" key="1">
    <source>
        <dbReference type="ARBA" id="ARBA00022448"/>
    </source>
</evidence>
<dbReference type="SUPFAM" id="SSF54862">
    <property type="entry name" value="4Fe-4S ferredoxins"/>
    <property type="match status" value="1"/>
</dbReference>
<dbReference type="EMBL" id="SOIZ01000253">
    <property type="protein sequence ID" value="TET61309.1"/>
    <property type="molecule type" value="Genomic_DNA"/>
</dbReference>
<comment type="caution">
    <text evidence="10">The sequence shown here is derived from an EMBL/GenBank/DDBJ whole genome shotgun (WGS) entry which is preliminary data.</text>
</comment>
<dbReference type="Gene3D" id="3.30.70.20">
    <property type="match status" value="1"/>
</dbReference>
<evidence type="ECO:0000256" key="2">
    <source>
        <dbReference type="ARBA" id="ARBA00022485"/>
    </source>
</evidence>
<evidence type="ECO:0000256" key="8">
    <source>
        <dbReference type="SAM" id="Coils"/>
    </source>
</evidence>
<accession>A0A523W3A4</accession>
<evidence type="ECO:0000256" key="7">
    <source>
        <dbReference type="ARBA" id="ARBA00023014"/>
    </source>
</evidence>
<evidence type="ECO:0000313" key="10">
    <source>
        <dbReference type="EMBL" id="TET61309.1"/>
    </source>
</evidence>
<gene>
    <name evidence="10" type="ORF">E3J48_05725</name>
</gene>
<evidence type="ECO:0000259" key="9">
    <source>
        <dbReference type="PROSITE" id="PS51379"/>
    </source>
</evidence>
<dbReference type="InterPro" id="IPR017900">
    <property type="entry name" value="4Fe4S_Fe_S_CS"/>
</dbReference>
<feature type="domain" description="4Fe-4S ferredoxin-type" evidence="9">
    <location>
        <begin position="1"/>
        <end position="26"/>
    </location>
</feature>
<feature type="domain" description="4Fe-4S ferredoxin-type" evidence="9">
    <location>
        <begin position="29"/>
        <end position="58"/>
    </location>
</feature>
<dbReference type="PROSITE" id="PS00198">
    <property type="entry name" value="4FE4S_FER_1"/>
    <property type="match status" value="1"/>
</dbReference>
<dbReference type="Pfam" id="PF12838">
    <property type="entry name" value="Fer4_7"/>
    <property type="match status" value="1"/>
</dbReference>
<keyword evidence="3" id="KW-0479">Metal-binding</keyword>
<dbReference type="Proteomes" id="UP000319130">
    <property type="component" value="Unassembled WGS sequence"/>
</dbReference>
<keyword evidence="6" id="KW-0408">Iron</keyword>
<dbReference type="InterPro" id="IPR017896">
    <property type="entry name" value="4Fe4S_Fe-S-bd"/>
</dbReference>